<dbReference type="Gene3D" id="3.40.50.300">
    <property type="entry name" value="P-loop containing nucleotide triphosphate hydrolases"/>
    <property type="match status" value="1"/>
</dbReference>
<gene>
    <name evidence="2" type="ORF">AB0H04_35915</name>
</gene>
<protein>
    <submittedName>
        <fullName evidence="2">AAA family ATPase</fullName>
    </submittedName>
</protein>
<comment type="caution">
    <text evidence="2">The sequence shown here is derived from an EMBL/GenBank/DDBJ whole genome shotgun (WGS) entry which is preliminary data.</text>
</comment>
<dbReference type="RefSeq" id="WP_078877035.1">
    <property type="nucleotide sequence ID" value="NZ_JBEXDP010000010.1"/>
</dbReference>
<reference evidence="2 3" key="1">
    <citation type="submission" date="2024-06" db="EMBL/GenBank/DDBJ databases">
        <title>The Natural Products Discovery Center: Release of the First 8490 Sequenced Strains for Exploring Actinobacteria Biosynthetic Diversity.</title>
        <authorList>
            <person name="Kalkreuter E."/>
            <person name="Kautsar S.A."/>
            <person name="Yang D."/>
            <person name="Bader C.D."/>
            <person name="Teijaro C.N."/>
            <person name="Fluegel L."/>
            <person name="Davis C.M."/>
            <person name="Simpson J.R."/>
            <person name="Lauterbach L."/>
            <person name="Steele A.D."/>
            <person name="Gui C."/>
            <person name="Meng S."/>
            <person name="Li G."/>
            <person name="Viehrig K."/>
            <person name="Ye F."/>
            <person name="Su P."/>
            <person name="Kiefer A.F."/>
            <person name="Nichols A."/>
            <person name="Cepeda A.J."/>
            <person name="Yan W."/>
            <person name="Fan B."/>
            <person name="Jiang Y."/>
            <person name="Adhikari A."/>
            <person name="Zheng C.-J."/>
            <person name="Schuster L."/>
            <person name="Cowan T.M."/>
            <person name="Smanski M.J."/>
            <person name="Chevrette M.G."/>
            <person name="De Carvalho L.P.S."/>
            <person name="Shen B."/>
        </authorList>
    </citation>
    <scope>NUCLEOTIDE SEQUENCE [LARGE SCALE GENOMIC DNA]</scope>
    <source>
        <strain evidence="2 3">NPDC020594</strain>
    </source>
</reference>
<organism evidence="2 3">
    <name type="scientific">Streptomyces flaveolus</name>
    <dbReference type="NCBI Taxonomy" id="67297"/>
    <lineage>
        <taxon>Bacteria</taxon>
        <taxon>Bacillati</taxon>
        <taxon>Actinomycetota</taxon>
        <taxon>Actinomycetes</taxon>
        <taxon>Kitasatosporales</taxon>
        <taxon>Streptomycetaceae</taxon>
        <taxon>Streptomyces</taxon>
    </lineage>
</organism>
<dbReference type="EMBL" id="JBFAEG010000033">
    <property type="protein sequence ID" value="MEU5712176.1"/>
    <property type="molecule type" value="Genomic_DNA"/>
</dbReference>
<dbReference type="SUPFAM" id="SSF52540">
    <property type="entry name" value="P-loop containing nucleoside triphosphate hydrolases"/>
    <property type="match status" value="1"/>
</dbReference>
<feature type="region of interest" description="Disordered" evidence="1">
    <location>
        <begin position="206"/>
        <end position="234"/>
    </location>
</feature>
<evidence type="ECO:0000313" key="3">
    <source>
        <dbReference type="Proteomes" id="UP001551011"/>
    </source>
</evidence>
<keyword evidence="3" id="KW-1185">Reference proteome</keyword>
<evidence type="ECO:0000256" key="1">
    <source>
        <dbReference type="SAM" id="MobiDB-lite"/>
    </source>
</evidence>
<accession>A0ABV3AJQ1</accession>
<name>A0ABV3AJQ1_9ACTN</name>
<sequence>MPAAWDNDAPESPEHGADPAPARNGLIIFLNGTSSSGKSSIAKELLRILDEPYFHMPVDAFHAMRTRRDVGPERLPEVLRRTWMGFHRAVAGMAMAGNNVVVDHVLSEEWRLLDCLRLFNARDVVLVGVRCSPEELARREQARGDRPVGLAAHQFQRVHAHGLYDVECDTTTAGAADCARRISAFLPRRPLPTAFEQLRTKLCPELPGAGAENGAPSWARASQDQRPADPDGIA</sequence>
<dbReference type="Pfam" id="PF07931">
    <property type="entry name" value="CPT"/>
    <property type="match status" value="1"/>
</dbReference>
<dbReference type="Proteomes" id="UP001551011">
    <property type="component" value="Unassembled WGS sequence"/>
</dbReference>
<proteinExistence type="predicted"/>
<dbReference type="InterPro" id="IPR027417">
    <property type="entry name" value="P-loop_NTPase"/>
</dbReference>
<evidence type="ECO:0000313" key="2">
    <source>
        <dbReference type="EMBL" id="MEU5712176.1"/>
    </source>
</evidence>